<feature type="transmembrane region" description="Helical" evidence="1">
    <location>
        <begin position="64"/>
        <end position="85"/>
    </location>
</feature>
<accession>S2JRL4</accession>
<keyword evidence="3" id="KW-1185">Reference proteome</keyword>
<evidence type="ECO:0000256" key="1">
    <source>
        <dbReference type="SAM" id="Phobius"/>
    </source>
</evidence>
<protein>
    <submittedName>
        <fullName evidence="2">Uncharacterized protein</fullName>
    </submittedName>
</protein>
<keyword evidence="1" id="KW-1133">Transmembrane helix</keyword>
<dbReference type="EMBL" id="KE124116">
    <property type="protein sequence ID" value="EPB82410.1"/>
    <property type="molecule type" value="Genomic_DNA"/>
</dbReference>
<dbReference type="VEuPathDB" id="FungiDB:HMPREF1544_10868"/>
<feature type="transmembrane region" description="Helical" evidence="1">
    <location>
        <begin position="507"/>
        <end position="530"/>
    </location>
</feature>
<feature type="transmembrane region" description="Helical" evidence="1">
    <location>
        <begin position="6"/>
        <end position="31"/>
    </location>
</feature>
<dbReference type="Proteomes" id="UP000014254">
    <property type="component" value="Unassembled WGS sequence"/>
</dbReference>
<dbReference type="AlphaFoldDB" id="S2JRL4"/>
<sequence>MLPLSVSVFITQIVAFLGVAAVAKIVVLFAYHFKDIDIRFMYHENIFRHLGWYKDYDTPDFRRIIVIYVSLLAVVISFIPTYLSFGADTIDAENVAYTNIQTSTNLKHDLRPGTISRTKEPLFKEFYDTSKHTPANSTGIILENYILSKGKKTQINPSGVWYNAPSVHFSPEQQIERWKKDASYPMQPLTVNDQGVFSTQDSNSTSFAISYNNKDKTEGSSTLESCVDNDSLKSNLVTNMTSIDGHRVQGVVTVNRTCYPITDPSLWLLSSEEQNKNMSDSILNSIQDNYFRSASPLKHQSSASYSMGVATTTWDNSYTTVVMIKKSAHITIFYNDVNRAITPDSCISSSFADKSTFHQDINMIACQLVSQAKQNPTLPMLQATRRLYEGSKMINSVYTYVRRDGGHGIMVDLTLYSAFSTSIAGGGIYDKEIPIAYQQLKKSNFDTMDFEQLLQSINPFPDIDTEYGLNTIADLVYIGTKLLGMYFNRDFLKSTASIIPFVRVSTVWIGLTVSLAVVFIVIIIASTVMAPEAYETDLRSLLVHTLITQESAVDNNNNPTLNRKEKTGLSMRAVCLDGKKGLTMDGNPIILSENIPMVDQTANNAV</sequence>
<gene>
    <name evidence="2" type="ORF">HMPREF1544_10868</name>
</gene>
<organism evidence="2 3">
    <name type="scientific">Mucor circinelloides f. circinelloides (strain 1006PhL)</name>
    <name type="common">Mucormycosis agent</name>
    <name type="synonym">Calyptromyces circinelloides</name>
    <dbReference type="NCBI Taxonomy" id="1220926"/>
    <lineage>
        <taxon>Eukaryota</taxon>
        <taxon>Fungi</taxon>
        <taxon>Fungi incertae sedis</taxon>
        <taxon>Mucoromycota</taxon>
        <taxon>Mucoromycotina</taxon>
        <taxon>Mucoromycetes</taxon>
        <taxon>Mucorales</taxon>
        <taxon>Mucorineae</taxon>
        <taxon>Mucoraceae</taxon>
        <taxon>Mucor</taxon>
    </lineage>
</organism>
<proteinExistence type="predicted"/>
<evidence type="ECO:0000313" key="3">
    <source>
        <dbReference type="Proteomes" id="UP000014254"/>
    </source>
</evidence>
<name>S2JRL4_MUCC1</name>
<keyword evidence="1" id="KW-0472">Membrane</keyword>
<dbReference type="OrthoDB" id="2277610at2759"/>
<dbReference type="InParanoid" id="S2JRL4"/>
<reference evidence="3" key="1">
    <citation type="submission" date="2013-05" db="EMBL/GenBank/DDBJ databases">
        <title>The Genome sequence of Mucor circinelloides f. circinelloides 1006PhL.</title>
        <authorList>
            <consortium name="The Broad Institute Genomics Platform"/>
            <person name="Cuomo C."/>
            <person name="Earl A."/>
            <person name="Findley K."/>
            <person name="Lee S.C."/>
            <person name="Walker B."/>
            <person name="Young S."/>
            <person name="Zeng Q."/>
            <person name="Gargeya S."/>
            <person name="Fitzgerald M."/>
            <person name="Haas B."/>
            <person name="Abouelleil A."/>
            <person name="Allen A.W."/>
            <person name="Alvarado L."/>
            <person name="Arachchi H.M."/>
            <person name="Berlin A.M."/>
            <person name="Chapman S.B."/>
            <person name="Gainer-Dewar J."/>
            <person name="Goldberg J."/>
            <person name="Griggs A."/>
            <person name="Gujja S."/>
            <person name="Hansen M."/>
            <person name="Howarth C."/>
            <person name="Imamovic A."/>
            <person name="Ireland A."/>
            <person name="Larimer J."/>
            <person name="McCowan C."/>
            <person name="Murphy C."/>
            <person name="Pearson M."/>
            <person name="Poon T.W."/>
            <person name="Priest M."/>
            <person name="Roberts A."/>
            <person name="Saif S."/>
            <person name="Shea T."/>
            <person name="Sisk P."/>
            <person name="Sykes S."/>
            <person name="Wortman J."/>
            <person name="Nusbaum C."/>
            <person name="Birren B."/>
        </authorList>
    </citation>
    <scope>NUCLEOTIDE SEQUENCE [LARGE SCALE GENOMIC DNA]</scope>
    <source>
        <strain evidence="3">1006PhL</strain>
    </source>
</reference>
<keyword evidence="1" id="KW-0812">Transmembrane</keyword>
<evidence type="ECO:0000313" key="2">
    <source>
        <dbReference type="EMBL" id="EPB82410.1"/>
    </source>
</evidence>